<comment type="function">
    <text evidence="12">Catalyzes the reduction of ribonucleotides to deoxyribonucleotides. May function to provide a pool of deoxyribonucleotide precursors for DNA repair during oxygen limitation and/or for immediate growth after restoration of oxygen.</text>
</comment>
<gene>
    <name evidence="14" type="ORF">AC478_03355</name>
</gene>
<dbReference type="Gene3D" id="3.20.70.20">
    <property type="match status" value="1"/>
</dbReference>
<dbReference type="PRINTS" id="PR01183">
    <property type="entry name" value="RIBORDTASEM1"/>
</dbReference>
<dbReference type="SUPFAM" id="SSF51998">
    <property type="entry name" value="PFL-like glycyl radical enzymes"/>
    <property type="match status" value="1"/>
</dbReference>
<keyword evidence="3 12" id="KW-0846">Cobalamin</keyword>
<dbReference type="CDD" id="cd02888">
    <property type="entry name" value="RNR_II_dimer"/>
    <property type="match status" value="1"/>
</dbReference>
<evidence type="ECO:0000256" key="9">
    <source>
        <dbReference type="ARBA" id="ARBA00023285"/>
    </source>
</evidence>
<dbReference type="InterPro" id="IPR005144">
    <property type="entry name" value="ATP-cone_dom"/>
</dbReference>
<dbReference type="Pfam" id="PF00317">
    <property type="entry name" value="Ribonuc_red_lgN"/>
    <property type="match status" value="1"/>
</dbReference>
<evidence type="ECO:0000256" key="2">
    <source>
        <dbReference type="ARBA" id="ARBA00007405"/>
    </source>
</evidence>
<dbReference type="PATRIC" id="fig|1685125.3.peg.798"/>
<evidence type="ECO:0000256" key="8">
    <source>
        <dbReference type="ARBA" id="ARBA00023157"/>
    </source>
</evidence>
<comment type="catalytic activity">
    <reaction evidence="10 12">
        <text>a 2'-deoxyribonucleoside 5'-diphosphate + [thioredoxin]-disulfide + H2O = a ribonucleoside 5'-diphosphate + [thioredoxin]-dithiol</text>
        <dbReference type="Rhea" id="RHEA:23252"/>
        <dbReference type="Rhea" id="RHEA-COMP:10698"/>
        <dbReference type="Rhea" id="RHEA-COMP:10700"/>
        <dbReference type="ChEBI" id="CHEBI:15377"/>
        <dbReference type="ChEBI" id="CHEBI:29950"/>
        <dbReference type="ChEBI" id="CHEBI:50058"/>
        <dbReference type="ChEBI" id="CHEBI:57930"/>
        <dbReference type="ChEBI" id="CHEBI:73316"/>
        <dbReference type="EC" id="1.17.4.1"/>
    </reaction>
</comment>
<dbReference type="SUPFAM" id="SSF48168">
    <property type="entry name" value="R1 subunit of ribonucleotide reductase, N-terminal domain"/>
    <property type="match status" value="1"/>
</dbReference>
<evidence type="ECO:0000256" key="4">
    <source>
        <dbReference type="ARBA" id="ARBA00022741"/>
    </source>
</evidence>
<dbReference type="InterPro" id="IPR013509">
    <property type="entry name" value="RNR_lsu_N"/>
</dbReference>
<proteinExistence type="inferred from homology"/>
<reference evidence="15" key="1">
    <citation type="submission" date="2015-06" db="EMBL/GenBank/DDBJ databases">
        <title>New insights into the roles of widespread benthic archaea in carbon and nitrogen cycling.</title>
        <authorList>
            <person name="Lazar C.S."/>
            <person name="Baker B.J."/>
            <person name="Seitz K.W."/>
            <person name="Hyde A.S."/>
            <person name="Dick G.J."/>
            <person name="Hinrichs K.-U."/>
            <person name="Teske A.P."/>
        </authorList>
    </citation>
    <scope>NUCLEOTIDE SEQUENCE [LARGE SCALE GENOMIC DNA]</scope>
</reference>
<evidence type="ECO:0000256" key="5">
    <source>
        <dbReference type="ARBA" id="ARBA00022840"/>
    </source>
</evidence>
<evidence type="ECO:0000256" key="7">
    <source>
        <dbReference type="ARBA" id="ARBA00023116"/>
    </source>
</evidence>
<keyword evidence="6 12" id="KW-0560">Oxidoreductase</keyword>
<dbReference type="GO" id="GO:0004748">
    <property type="term" value="F:ribonucleoside-diphosphate reductase activity, thioredoxin disulfide as acceptor"/>
    <property type="evidence" value="ECO:0007669"/>
    <property type="project" value="UniProtKB-EC"/>
</dbReference>
<evidence type="ECO:0000256" key="12">
    <source>
        <dbReference type="RuleBase" id="RU364064"/>
    </source>
</evidence>
<organism evidence="14 15">
    <name type="scientific">miscellaneous Crenarchaeota group-1 archaeon SG8-32-3</name>
    <dbReference type="NCBI Taxonomy" id="1685125"/>
    <lineage>
        <taxon>Archaea</taxon>
        <taxon>Candidatus Bathyarchaeota</taxon>
        <taxon>MCG-1</taxon>
    </lineage>
</organism>
<evidence type="ECO:0000256" key="1">
    <source>
        <dbReference type="ARBA" id="ARBA00001922"/>
    </source>
</evidence>
<feature type="domain" description="ATP-cone" evidence="13">
    <location>
        <begin position="4"/>
        <end position="96"/>
    </location>
</feature>
<comment type="similarity">
    <text evidence="2 12">Belongs to the ribonucleoside diphosphate reductase class-2 family.</text>
</comment>
<evidence type="ECO:0000256" key="11">
    <source>
        <dbReference type="PROSITE-ProRule" id="PRU00492"/>
    </source>
</evidence>
<dbReference type="InterPro" id="IPR013344">
    <property type="entry name" value="RNR_NrdJ/NrdZ"/>
</dbReference>
<evidence type="ECO:0000256" key="3">
    <source>
        <dbReference type="ARBA" id="ARBA00022628"/>
    </source>
</evidence>
<keyword evidence="7" id="KW-0215">Deoxyribonucleotide synthesis</keyword>
<dbReference type="UniPathway" id="UPA00326"/>
<comment type="caution">
    <text evidence="14">The sequence shown here is derived from an EMBL/GenBank/DDBJ whole genome shotgun (WGS) entry which is preliminary data.</text>
</comment>
<dbReference type="FunFam" id="3.20.70.20:FF:000018">
    <property type="entry name" value="Vitamin B12-dependent ribonucleotide reductase"/>
    <property type="match status" value="1"/>
</dbReference>
<dbReference type="GO" id="GO:0009263">
    <property type="term" value="P:deoxyribonucleotide biosynthetic process"/>
    <property type="evidence" value="ECO:0007669"/>
    <property type="project" value="UniProtKB-KW"/>
</dbReference>
<dbReference type="GO" id="GO:0031419">
    <property type="term" value="F:cobalamin binding"/>
    <property type="evidence" value="ECO:0007669"/>
    <property type="project" value="UniProtKB-KW"/>
</dbReference>
<dbReference type="NCBIfam" id="TIGR02504">
    <property type="entry name" value="NrdJ_Z"/>
    <property type="match status" value="1"/>
</dbReference>
<keyword evidence="8" id="KW-1015">Disulfide bond</keyword>
<sequence>MFFSKIKKRDGRIAEFDQDRIKDAVHKAFLAVELGDGEKALIVTIEVVKRLEEAFMEKMPSVEKVQDMVVEVLKEKGYGKVAQEYQDFRNKKEELRNLRDMLGIEPKLTVNALEVLKARYLLRDENETLIETPTLLFKRVANAIAKIDRTYGEEPQASEKNFYQMMAKLEFLPNTPTLFNAGTDIGQLSACFVLPVHDSLEGIFNAVRNMALIEQTGGGVGFNFSSLRPKGDIVRSTKGVASGPVSFMRIFDTSTEVIKAGGKRRGAMMGILDVDHPDVLDFIVAKQNPKILSNFNVSVAITDKFMQAVESDEAYWLVNPRNSERVKQLKAREVWDLIMHSAWASGDPGVVFIDEINRHNPTPEFGRIESTNPCGEQPLLPYESCNLGSINLSRMVEEGKIIWRKLRETVRNAVHFLDNVVDANIYPLKEIAAITRANRKIGLGVMGFADMLIMLDVPYDSPEALNLGEQVMRFVEEEAHKKSREIGESRGCFPNFERSIWKEHYSAFRNATVTTIAPTGTISIIAGCSSGIEPLFAISFMRKVLSGARLFETNALFEKVAKARGFYNAKLLEDIARTGSVQKIAGVPDKAKRLFVTALDIDPIWHVKMQAAFQKFTDNAVSKTVNLPNTAKVEDVRKIYDSAWRLKCKGVTVFRYGSKPEQVLYIGEVKGKEGKFVSAQSEYAGGCPTQNCPFPA</sequence>
<dbReference type="PANTHER" id="PTHR43371:SF1">
    <property type="entry name" value="RIBONUCLEOSIDE-DIPHOSPHATE REDUCTASE"/>
    <property type="match status" value="1"/>
</dbReference>
<evidence type="ECO:0000259" key="13">
    <source>
        <dbReference type="PROSITE" id="PS51161"/>
    </source>
</evidence>
<evidence type="ECO:0000256" key="10">
    <source>
        <dbReference type="ARBA" id="ARBA00047754"/>
    </source>
</evidence>
<dbReference type="PROSITE" id="PS51161">
    <property type="entry name" value="ATP_CONE"/>
    <property type="match status" value="1"/>
</dbReference>
<dbReference type="InterPro" id="IPR050862">
    <property type="entry name" value="RdRp_reductase_class-2"/>
</dbReference>
<evidence type="ECO:0000313" key="15">
    <source>
        <dbReference type="Proteomes" id="UP000054016"/>
    </source>
</evidence>
<keyword evidence="9 12" id="KW-0170">Cobalt</keyword>
<keyword evidence="12" id="KW-0237">DNA synthesis</keyword>
<evidence type="ECO:0000256" key="6">
    <source>
        <dbReference type="ARBA" id="ARBA00023002"/>
    </source>
</evidence>
<comment type="cofactor">
    <cofactor evidence="1 12">
        <name>adenosylcob(III)alamin</name>
        <dbReference type="ChEBI" id="CHEBI:18408"/>
    </cofactor>
</comment>
<name>A0A0M0BS47_9ARCH</name>
<evidence type="ECO:0000313" key="14">
    <source>
        <dbReference type="EMBL" id="KON31041.1"/>
    </source>
</evidence>
<accession>A0A0M0BS47</accession>
<dbReference type="AlphaFoldDB" id="A0A0M0BS47"/>
<dbReference type="GO" id="GO:0005524">
    <property type="term" value="F:ATP binding"/>
    <property type="evidence" value="ECO:0007669"/>
    <property type="project" value="UniProtKB-UniRule"/>
</dbReference>
<protein>
    <recommendedName>
        <fullName evidence="12">Vitamin B12-dependent ribonucleotide reductase</fullName>
        <ecNumber evidence="12">1.17.4.1</ecNumber>
    </recommendedName>
</protein>
<dbReference type="Proteomes" id="UP000054016">
    <property type="component" value="Unassembled WGS sequence"/>
</dbReference>
<keyword evidence="5 11" id="KW-0067">ATP-binding</keyword>
<dbReference type="InterPro" id="IPR008926">
    <property type="entry name" value="RNR_R1-su_N"/>
</dbReference>
<dbReference type="InterPro" id="IPR000788">
    <property type="entry name" value="RNR_lg_C"/>
</dbReference>
<dbReference type="Pfam" id="PF03477">
    <property type="entry name" value="ATP-cone"/>
    <property type="match status" value="1"/>
</dbReference>
<keyword evidence="4 11" id="KW-0547">Nucleotide-binding</keyword>
<dbReference type="EMBL" id="LFWV01000044">
    <property type="protein sequence ID" value="KON31041.1"/>
    <property type="molecule type" value="Genomic_DNA"/>
</dbReference>
<dbReference type="PANTHER" id="PTHR43371">
    <property type="entry name" value="VITAMIN B12-DEPENDENT RIBONUCLEOTIDE REDUCTASE"/>
    <property type="match status" value="1"/>
</dbReference>
<dbReference type="GO" id="GO:0071897">
    <property type="term" value="P:DNA biosynthetic process"/>
    <property type="evidence" value="ECO:0007669"/>
    <property type="project" value="UniProtKB-KW"/>
</dbReference>
<dbReference type="EC" id="1.17.4.1" evidence="12"/>
<dbReference type="Pfam" id="PF02867">
    <property type="entry name" value="Ribonuc_red_lgC"/>
    <property type="match status" value="1"/>
</dbReference>